<comment type="caution">
    <text evidence="2">The sequence shown here is derived from an EMBL/GenBank/DDBJ whole genome shotgun (WGS) entry which is preliminary data.</text>
</comment>
<feature type="chain" id="PRO_5040765255" description="DUF2946 domain-containing protein" evidence="1">
    <location>
        <begin position="30"/>
        <end position="115"/>
    </location>
</feature>
<proteinExistence type="predicted"/>
<organism evidence="2 3">
    <name type="scientific">Roseicella aerolata</name>
    <dbReference type="NCBI Taxonomy" id="2883479"/>
    <lineage>
        <taxon>Bacteria</taxon>
        <taxon>Pseudomonadati</taxon>
        <taxon>Pseudomonadota</taxon>
        <taxon>Alphaproteobacteria</taxon>
        <taxon>Acetobacterales</taxon>
        <taxon>Roseomonadaceae</taxon>
        <taxon>Roseicella</taxon>
    </lineage>
</organism>
<dbReference type="Proteomes" id="UP001139311">
    <property type="component" value="Unassembled WGS sequence"/>
</dbReference>
<accession>A0A9X1LC00</accession>
<evidence type="ECO:0000256" key="1">
    <source>
        <dbReference type="SAM" id="SignalP"/>
    </source>
</evidence>
<protein>
    <recommendedName>
        <fullName evidence="4">DUF2946 domain-containing protein</fullName>
    </recommendedName>
</protein>
<keyword evidence="1" id="KW-0732">Signal</keyword>
<sequence length="115" mass="11818">MRVPLFRRLVVVFSVLAFLLAGFATTSVAANAPCGMDMAAAAAADGAPCDGGSMPDDPEKVPSVSVCFAKCPVPLLDRAAAPLALAYVESPVQALRLYPVRAGIGILPPLEPPRA</sequence>
<dbReference type="RefSeq" id="WP_226609347.1">
    <property type="nucleotide sequence ID" value="NZ_JAJAQI010000022.1"/>
</dbReference>
<evidence type="ECO:0008006" key="4">
    <source>
        <dbReference type="Google" id="ProtNLM"/>
    </source>
</evidence>
<dbReference type="EMBL" id="JAJAQI010000022">
    <property type="protein sequence ID" value="MCB4823087.1"/>
    <property type="molecule type" value="Genomic_DNA"/>
</dbReference>
<dbReference type="AlphaFoldDB" id="A0A9X1LC00"/>
<feature type="signal peptide" evidence="1">
    <location>
        <begin position="1"/>
        <end position="29"/>
    </location>
</feature>
<reference evidence="2" key="1">
    <citation type="submission" date="2021-10" db="EMBL/GenBank/DDBJ databases">
        <title>Roseicella aerolatum sp. nov., isolated from aerosols of e-waste dismantling site.</title>
        <authorList>
            <person name="Qin T."/>
        </authorList>
    </citation>
    <scope>NUCLEOTIDE SEQUENCE</scope>
    <source>
        <strain evidence="2">GB24</strain>
    </source>
</reference>
<gene>
    <name evidence="2" type="ORF">LHA35_15235</name>
</gene>
<keyword evidence="3" id="KW-1185">Reference proteome</keyword>
<name>A0A9X1LC00_9PROT</name>
<evidence type="ECO:0000313" key="3">
    <source>
        <dbReference type="Proteomes" id="UP001139311"/>
    </source>
</evidence>
<evidence type="ECO:0000313" key="2">
    <source>
        <dbReference type="EMBL" id="MCB4823087.1"/>
    </source>
</evidence>